<accession>A0A0A2T652</accession>
<dbReference type="PANTHER" id="PTHR10953:SF102">
    <property type="entry name" value="ADENYLYLTRANSFERASE AND SULFURTRANSFERASE MOCS3"/>
    <property type="match status" value="1"/>
</dbReference>
<gene>
    <name evidence="3" type="ORF">N782_02550</name>
</gene>
<dbReference type="GO" id="GO:0004792">
    <property type="term" value="F:thiosulfate-cyanide sulfurtransferase activity"/>
    <property type="evidence" value="ECO:0007669"/>
    <property type="project" value="TreeGrafter"/>
</dbReference>
<evidence type="ECO:0000313" key="3">
    <source>
        <dbReference type="EMBL" id="KGP70974.1"/>
    </source>
</evidence>
<dbReference type="RefSeq" id="WP_036824275.1">
    <property type="nucleotide sequence ID" value="NZ_AVBF01000094.1"/>
</dbReference>
<reference evidence="3 4" key="1">
    <citation type="journal article" date="2015" name="Stand. Genomic Sci.">
        <title>High quality draft genome sequence of the moderately halophilic bacterium Pontibacillus yanchengensis Y32(T) and comparison among Pontibacillus genomes.</title>
        <authorList>
            <person name="Huang J."/>
            <person name="Qiao Z.X."/>
            <person name="Tang J.W."/>
            <person name="Wang G."/>
        </authorList>
    </citation>
    <scope>NUCLEOTIDE SEQUENCE [LARGE SCALE GENOMIC DNA]</scope>
    <source>
        <strain evidence="3 4">Y32</strain>
    </source>
</reference>
<keyword evidence="4" id="KW-1185">Reference proteome</keyword>
<dbReference type="SUPFAM" id="SSF69572">
    <property type="entry name" value="Activating enzymes of the ubiquitin-like proteins"/>
    <property type="match status" value="1"/>
</dbReference>
<dbReference type="OrthoDB" id="9804286at2"/>
<evidence type="ECO:0000256" key="1">
    <source>
        <dbReference type="ARBA" id="ARBA00009919"/>
    </source>
</evidence>
<organism evidence="3 4">
    <name type="scientific">Pontibacillus yanchengensis Y32</name>
    <dbReference type="NCBI Taxonomy" id="1385514"/>
    <lineage>
        <taxon>Bacteria</taxon>
        <taxon>Bacillati</taxon>
        <taxon>Bacillota</taxon>
        <taxon>Bacilli</taxon>
        <taxon>Bacillales</taxon>
        <taxon>Bacillaceae</taxon>
        <taxon>Pontibacillus</taxon>
    </lineage>
</organism>
<dbReference type="STRING" id="1385514.N782_02550"/>
<proteinExistence type="inferred from homology"/>
<dbReference type="AlphaFoldDB" id="A0A0A2T652"/>
<dbReference type="EMBL" id="AVBF01000094">
    <property type="protein sequence ID" value="KGP70974.1"/>
    <property type="molecule type" value="Genomic_DNA"/>
</dbReference>
<evidence type="ECO:0000313" key="4">
    <source>
        <dbReference type="Proteomes" id="UP000030147"/>
    </source>
</evidence>
<dbReference type="Proteomes" id="UP000030147">
    <property type="component" value="Unassembled WGS sequence"/>
</dbReference>
<dbReference type="GO" id="GO:0008146">
    <property type="term" value="F:sulfotransferase activity"/>
    <property type="evidence" value="ECO:0007669"/>
    <property type="project" value="TreeGrafter"/>
</dbReference>
<dbReference type="NCBIfam" id="NF009123">
    <property type="entry name" value="PRK12475.1"/>
    <property type="match status" value="1"/>
</dbReference>
<evidence type="ECO:0000259" key="2">
    <source>
        <dbReference type="Pfam" id="PF00899"/>
    </source>
</evidence>
<sequence>MTDRYSRQTLFSPIGTKGQEKIKQSSILILGLGALGTATAQNLVRGGVGKLTLIDRDVVEYSNLQRQQLFMEADAEENVPKAVAATRELRQMNHQVSIQGIVMDAQREELEPFMKEVDLIIDATDNFDTRLLINDLSQKYNVPWIYGACVGSYGLSFTIIPGVTPCLQCLMDIIPAGGATCDTIGIIAPAVQMVVAHQTAEALKIMVDDKEAMRNQIVSFDIWKNEHSSITVNHLKKDTCSSCGIAATYPFLSQANQSQTAVLCGRDTVQIRPSQRAKINLNQIEEQLKPLGSINKNDYLLSFKPFNDLNRVVIFKDGRVLIHGTDDITKAKKIYSRWIG</sequence>
<dbReference type="eggNOG" id="COG0476">
    <property type="taxonomic scope" value="Bacteria"/>
</dbReference>
<protein>
    <submittedName>
        <fullName evidence="3">Thiamine biosynthesis protein MoeB</fullName>
    </submittedName>
</protein>
<dbReference type="PANTHER" id="PTHR10953">
    <property type="entry name" value="UBIQUITIN-ACTIVATING ENZYME E1"/>
    <property type="match status" value="1"/>
</dbReference>
<dbReference type="CDD" id="cd00757">
    <property type="entry name" value="ThiF_MoeB_HesA_family"/>
    <property type="match status" value="1"/>
</dbReference>
<name>A0A0A2T652_9BACI</name>
<comment type="caution">
    <text evidence="3">The sequence shown here is derived from an EMBL/GenBank/DDBJ whole genome shotgun (WGS) entry which is preliminary data.</text>
</comment>
<dbReference type="GO" id="GO:0005829">
    <property type="term" value="C:cytosol"/>
    <property type="evidence" value="ECO:0007669"/>
    <property type="project" value="TreeGrafter"/>
</dbReference>
<feature type="domain" description="THIF-type NAD/FAD binding fold" evidence="2">
    <location>
        <begin position="5"/>
        <end position="241"/>
    </location>
</feature>
<comment type="similarity">
    <text evidence="1">Belongs to the HesA/MoeB/ThiF family.</text>
</comment>
<dbReference type="FunFam" id="3.40.50.720:FF:000080">
    <property type="entry name" value="Thiazole biosynthesis adenylyltransferase ThiF"/>
    <property type="match status" value="1"/>
</dbReference>
<dbReference type="InterPro" id="IPR035985">
    <property type="entry name" value="Ubiquitin-activating_enz"/>
</dbReference>
<dbReference type="Gene3D" id="3.40.50.720">
    <property type="entry name" value="NAD(P)-binding Rossmann-like Domain"/>
    <property type="match status" value="1"/>
</dbReference>
<dbReference type="Pfam" id="PF00899">
    <property type="entry name" value="ThiF"/>
    <property type="match status" value="1"/>
</dbReference>
<dbReference type="InterPro" id="IPR045886">
    <property type="entry name" value="ThiF/MoeB/HesA"/>
</dbReference>
<dbReference type="InterPro" id="IPR000594">
    <property type="entry name" value="ThiF_NAD_FAD-bd"/>
</dbReference>
<dbReference type="GO" id="GO:0008641">
    <property type="term" value="F:ubiquitin-like modifier activating enzyme activity"/>
    <property type="evidence" value="ECO:0007669"/>
    <property type="project" value="InterPro"/>
</dbReference>
<dbReference type="GO" id="GO:0016779">
    <property type="term" value="F:nucleotidyltransferase activity"/>
    <property type="evidence" value="ECO:0007669"/>
    <property type="project" value="TreeGrafter"/>
</dbReference>